<dbReference type="GO" id="GO:0005886">
    <property type="term" value="C:plasma membrane"/>
    <property type="evidence" value="ECO:0007669"/>
    <property type="project" value="UniProtKB-SubCell"/>
</dbReference>
<keyword evidence="3" id="KW-1003">Cell membrane</keyword>
<feature type="transmembrane region" description="Helical" evidence="7">
    <location>
        <begin position="131"/>
        <end position="158"/>
    </location>
</feature>
<dbReference type="Proteomes" id="UP000827284">
    <property type="component" value="Unassembled WGS sequence"/>
</dbReference>
<feature type="transmembrane region" description="Helical" evidence="7">
    <location>
        <begin position="259"/>
        <end position="278"/>
    </location>
</feature>
<evidence type="ECO:0000256" key="6">
    <source>
        <dbReference type="ARBA" id="ARBA00023136"/>
    </source>
</evidence>
<dbReference type="GO" id="GO:0022857">
    <property type="term" value="F:transmembrane transporter activity"/>
    <property type="evidence" value="ECO:0007669"/>
    <property type="project" value="InterPro"/>
</dbReference>
<keyword evidence="4 7" id="KW-0812">Transmembrane</keyword>
<feature type="transmembrane region" description="Helical" evidence="7">
    <location>
        <begin position="367"/>
        <end position="385"/>
    </location>
</feature>
<evidence type="ECO:0000256" key="7">
    <source>
        <dbReference type="SAM" id="Phobius"/>
    </source>
</evidence>
<evidence type="ECO:0000313" key="10">
    <source>
        <dbReference type="Proteomes" id="UP000827284"/>
    </source>
</evidence>
<keyword evidence="10" id="KW-1185">Reference proteome</keyword>
<dbReference type="InterPro" id="IPR011701">
    <property type="entry name" value="MFS"/>
</dbReference>
<dbReference type="SUPFAM" id="SSF103473">
    <property type="entry name" value="MFS general substrate transporter"/>
    <property type="match status" value="1"/>
</dbReference>
<dbReference type="PANTHER" id="PTHR23501:SF191">
    <property type="entry name" value="VACUOLAR BASIC AMINO ACID TRANSPORTER 4"/>
    <property type="match status" value="1"/>
</dbReference>
<dbReference type="Pfam" id="PF07690">
    <property type="entry name" value="MFS_1"/>
    <property type="match status" value="1"/>
</dbReference>
<feature type="domain" description="Major facilitator superfamily (MFS) profile" evidence="8">
    <location>
        <begin position="66"/>
        <end position="553"/>
    </location>
</feature>
<dbReference type="CDD" id="cd17502">
    <property type="entry name" value="MFS_Azr1_MDR_like"/>
    <property type="match status" value="1"/>
</dbReference>
<comment type="caution">
    <text evidence="9">The sequence shown here is derived from an EMBL/GenBank/DDBJ whole genome shotgun (WGS) entry which is preliminary data.</text>
</comment>
<protein>
    <recommendedName>
        <fullName evidence="8">Major facilitator superfamily (MFS) profile domain-containing protein</fullName>
    </recommendedName>
</protein>
<dbReference type="Gene3D" id="1.20.1720.10">
    <property type="entry name" value="Multidrug resistance protein D"/>
    <property type="match status" value="1"/>
</dbReference>
<accession>A0A9P3LRQ5</accession>
<feature type="transmembrane region" description="Helical" evidence="7">
    <location>
        <begin position="193"/>
        <end position="214"/>
    </location>
</feature>
<keyword evidence="2" id="KW-0813">Transport</keyword>
<dbReference type="Gene3D" id="1.20.1250.20">
    <property type="entry name" value="MFS general substrate transporter like domains"/>
    <property type="match status" value="1"/>
</dbReference>
<name>A0A9P3LRQ5_9FUNG</name>
<organism evidence="9 10">
    <name type="scientific">Entomortierella parvispora</name>
    <dbReference type="NCBI Taxonomy" id="205924"/>
    <lineage>
        <taxon>Eukaryota</taxon>
        <taxon>Fungi</taxon>
        <taxon>Fungi incertae sedis</taxon>
        <taxon>Mucoromycota</taxon>
        <taxon>Mortierellomycotina</taxon>
        <taxon>Mortierellomycetes</taxon>
        <taxon>Mortierellales</taxon>
        <taxon>Mortierellaceae</taxon>
        <taxon>Entomortierella</taxon>
    </lineage>
</organism>
<keyword evidence="6 7" id="KW-0472">Membrane</keyword>
<feature type="transmembrane region" description="Helical" evidence="7">
    <location>
        <begin position="220"/>
        <end position="239"/>
    </location>
</feature>
<dbReference type="PROSITE" id="PS50850">
    <property type="entry name" value="MFS"/>
    <property type="match status" value="1"/>
</dbReference>
<feature type="transmembrane region" description="Helical" evidence="7">
    <location>
        <begin position="451"/>
        <end position="477"/>
    </location>
</feature>
<feature type="transmembrane region" description="Helical" evidence="7">
    <location>
        <begin position="164"/>
        <end position="181"/>
    </location>
</feature>
<feature type="transmembrane region" description="Helical" evidence="7">
    <location>
        <begin position="326"/>
        <end position="347"/>
    </location>
</feature>
<dbReference type="InterPro" id="IPR020846">
    <property type="entry name" value="MFS_dom"/>
</dbReference>
<evidence type="ECO:0000256" key="3">
    <source>
        <dbReference type="ARBA" id="ARBA00022475"/>
    </source>
</evidence>
<dbReference type="FunFam" id="1.20.1720.10:FF:000004">
    <property type="entry name" value="EmrB/QacA family drug resistance transporter"/>
    <property type="match status" value="1"/>
</dbReference>
<feature type="transmembrane region" description="Helical" evidence="7">
    <location>
        <begin position="392"/>
        <end position="411"/>
    </location>
</feature>
<feature type="transmembrane region" description="Helical" evidence="7">
    <location>
        <begin position="417"/>
        <end position="439"/>
    </location>
</feature>
<dbReference type="OrthoDB" id="10021397at2759"/>
<feature type="transmembrane region" description="Helical" evidence="7">
    <location>
        <begin position="63"/>
        <end position="88"/>
    </location>
</feature>
<sequence length="555" mass="60067">MLETSSTRSSTTTTNCNGADTLEGVLGKGPLFQENTLNYGEKDIEVQKVESNHSVNGMSGLRLALFLFGLSICTFLSTLDISIIAAALPRIASDFNAQSQMSWVATAYLLTFNAFSPLYGRFSDIFGRKVVILFACSIFFLGSIGCGAASSMTMLILFRAAKGVGGAGLGSMVMIILSDMFDDIAERAKYQSIAYAALGISSVVGPFLGGAFVQHSTWRWCFYINLPLCALAISLISYFHRIPFERANLRSQLAQVDYLGVLFIIATVVCLLLPLTWGGTTYPWNSAVIISLFCVFIVLMVMMVIVENKAKENAVIPIALLSNRDVALLLTINTLVGLVFMGCTFYIPLFFQVVQNATTTSSGLRLMPNVVGIVFSTFISSALMRKIKDVRVFLAFGTGVMTTGVGLLNLWKQDTSVGMEVGIVILMGLGQGFIFQNVMLASQEHAGPKDVAVATALVGFANSIGGAIGVAVCAAVFNNGLARNLEKLPTTTQQLIEKLDVVENMNAVAELPDDVRIEVIQAYTDSFKFLFTVLTPILGFAFLLTFLIRKTKKRS</sequence>
<evidence type="ECO:0000313" key="9">
    <source>
        <dbReference type="EMBL" id="GJJ67942.1"/>
    </source>
</evidence>
<feature type="transmembrane region" description="Helical" evidence="7">
    <location>
        <begin position="529"/>
        <end position="548"/>
    </location>
</feature>
<dbReference type="EMBL" id="BQFW01000001">
    <property type="protein sequence ID" value="GJJ67942.1"/>
    <property type="molecule type" value="Genomic_DNA"/>
</dbReference>
<evidence type="ECO:0000256" key="1">
    <source>
        <dbReference type="ARBA" id="ARBA00004651"/>
    </source>
</evidence>
<keyword evidence="5 7" id="KW-1133">Transmembrane helix</keyword>
<evidence type="ECO:0000256" key="2">
    <source>
        <dbReference type="ARBA" id="ARBA00022448"/>
    </source>
</evidence>
<dbReference type="PRINTS" id="PR01036">
    <property type="entry name" value="TCRTETB"/>
</dbReference>
<feature type="transmembrane region" description="Helical" evidence="7">
    <location>
        <begin position="100"/>
        <end position="119"/>
    </location>
</feature>
<reference evidence="9" key="2">
    <citation type="journal article" date="2022" name="Microbiol. Resour. Announc.">
        <title>Whole-Genome Sequence of Entomortierella parvispora E1425, a Mucoromycotan Fungus Associated with Burkholderiaceae-Related Endosymbiotic Bacteria.</title>
        <authorList>
            <person name="Herlambang A."/>
            <person name="Guo Y."/>
            <person name="Takashima Y."/>
            <person name="Narisawa K."/>
            <person name="Ohta H."/>
            <person name="Nishizawa T."/>
        </authorList>
    </citation>
    <scope>NUCLEOTIDE SEQUENCE</scope>
    <source>
        <strain evidence="9">E1425</strain>
    </source>
</reference>
<gene>
    <name evidence="9" type="ORF">EMPS_00288</name>
</gene>
<dbReference type="InterPro" id="IPR036259">
    <property type="entry name" value="MFS_trans_sf"/>
</dbReference>
<dbReference type="AlphaFoldDB" id="A0A9P3LRQ5"/>
<dbReference type="PANTHER" id="PTHR23501">
    <property type="entry name" value="MAJOR FACILITATOR SUPERFAMILY"/>
    <property type="match status" value="1"/>
</dbReference>
<evidence type="ECO:0000256" key="4">
    <source>
        <dbReference type="ARBA" id="ARBA00022692"/>
    </source>
</evidence>
<reference evidence="9" key="1">
    <citation type="submission" date="2021-11" db="EMBL/GenBank/DDBJ databases">
        <authorList>
            <person name="Herlambang A."/>
            <person name="Guo Y."/>
            <person name="Takashima Y."/>
            <person name="Nishizawa T."/>
        </authorList>
    </citation>
    <scope>NUCLEOTIDE SEQUENCE</scope>
    <source>
        <strain evidence="9">E1425</strain>
    </source>
</reference>
<feature type="transmembrane region" description="Helical" evidence="7">
    <location>
        <begin position="284"/>
        <end position="306"/>
    </location>
</feature>
<proteinExistence type="predicted"/>
<evidence type="ECO:0000259" key="8">
    <source>
        <dbReference type="PROSITE" id="PS50850"/>
    </source>
</evidence>
<evidence type="ECO:0000256" key="5">
    <source>
        <dbReference type="ARBA" id="ARBA00022989"/>
    </source>
</evidence>
<comment type="subcellular location">
    <subcellularLocation>
        <location evidence="1">Cell membrane</location>
        <topology evidence="1">Multi-pass membrane protein</topology>
    </subcellularLocation>
</comment>